<dbReference type="Gene3D" id="3.40.50.300">
    <property type="entry name" value="P-loop containing nucleotide triphosphate hydrolases"/>
    <property type="match status" value="1"/>
</dbReference>
<protein>
    <recommendedName>
        <fullName evidence="2">Ubiquitin-like domain-containing protein</fullName>
    </recommendedName>
</protein>
<dbReference type="InterPro" id="IPR029071">
    <property type="entry name" value="Ubiquitin-like_domsf"/>
</dbReference>
<keyword evidence="4" id="KW-1185">Reference proteome</keyword>
<reference evidence="3" key="2">
    <citation type="submission" date="2021-12" db="EMBL/GenBank/DDBJ databases">
        <title>Resequencing data analysis of finger millet.</title>
        <authorList>
            <person name="Hatakeyama M."/>
            <person name="Aluri S."/>
            <person name="Balachadran M.T."/>
            <person name="Sivarajan S.R."/>
            <person name="Poveda L."/>
            <person name="Shimizu-Inatsugi R."/>
            <person name="Schlapbach R."/>
            <person name="Sreeman S.M."/>
            <person name="Shimizu K.K."/>
        </authorList>
    </citation>
    <scope>NUCLEOTIDE SEQUENCE</scope>
</reference>
<dbReference type="InterPro" id="IPR027417">
    <property type="entry name" value="P-loop_NTPase"/>
</dbReference>
<dbReference type="PANTHER" id="PTHR32175">
    <property type="entry name" value="PROTEIN, PUTATIVE, EXPRESSED-RELATED"/>
    <property type="match status" value="1"/>
</dbReference>
<evidence type="ECO:0000259" key="2">
    <source>
        <dbReference type="PROSITE" id="PS50053"/>
    </source>
</evidence>
<accession>A0AAV5FER3</accession>
<dbReference type="AlphaFoldDB" id="A0AAV5FER3"/>
<evidence type="ECO:0000313" key="3">
    <source>
        <dbReference type="EMBL" id="GJN33276.1"/>
    </source>
</evidence>
<sequence>MPGHGLWVFDSCSKSDVYGTVDAGESAAFGPSHHGRVLAVEGPHNSIVEGIDPKPPQNSSETLPALLYLPRNGKHVKINGNLVIKSIVASEEASSRMSSYDGKNLGSEGKEETSLAIPGYMAPLNGGEVAESTSERKSKLMALAPGDRNMYRGDDGLIPQWFSEAMSGPMLSSGMCTEVFQFDASPSSTHANGIVPVYSSAMSKSSQNFTENLPAGRPQKNRRILYSDAIPLQGSTPNSTEHLKARSNNESYAQSKPVSSVVVSVLADPREAGDGSSDGRISSKSLSRIFVVVLIDSVKVARMYIRVKRNKSTYFIQCEPTETTLIIKQKLHSLIDELPHNQQLVLLATSDVLEDSNTLADQKVPIYLLLWDIHIQSIYEIKVENDAVVALALRKVAIPHYEYHVSICILQHPYSLKSSKGAPFVPRPVRIFFIALCGFYVCYISFNQISLENKGGVNSGEEPRENICGQPDVPHAELHYVHFPKPTSYNREKCACTPVRFFVIVSMQRSGSGWFETLLNSHPNISSNGEIFNKIDRRENISSIVRTLEKLYNLDWLTSAAKNECTAAFGLKWMLNQGILDNPADIVSYLNKKGVSVLFLFRRNTLRRLISVLANDYDRDAKQLNGTHKSHVHSKEEALAQVQEFLGVPVKKLISRQVKIHTRPLPNLIQNWEEVSSKLNGTQYARFLDGSDYTE</sequence>
<feature type="region of interest" description="Disordered" evidence="1">
    <location>
        <begin position="231"/>
        <end position="256"/>
    </location>
</feature>
<gene>
    <name evidence="3" type="primary">gb21855</name>
    <name evidence="3" type="ORF">PR202_gb21855</name>
</gene>
<evidence type="ECO:0000256" key="1">
    <source>
        <dbReference type="SAM" id="MobiDB-lite"/>
    </source>
</evidence>
<dbReference type="SUPFAM" id="SSF52540">
    <property type="entry name" value="P-loop containing nucleoside triphosphate hydrolases"/>
    <property type="match status" value="1"/>
</dbReference>
<organism evidence="3 4">
    <name type="scientific">Eleusine coracana subsp. coracana</name>
    <dbReference type="NCBI Taxonomy" id="191504"/>
    <lineage>
        <taxon>Eukaryota</taxon>
        <taxon>Viridiplantae</taxon>
        <taxon>Streptophyta</taxon>
        <taxon>Embryophyta</taxon>
        <taxon>Tracheophyta</taxon>
        <taxon>Spermatophyta</taxon>
        <taxon>Magnoliopsida</taxon>
        <taxon>Liliopsida</taxon>
        <taxon>Poales</taxon>
        <taxon>Poaceae</taxon>
        <taxon>PACMAD clade</taxon>
        <taxon>Chloridoideae</taxon>
        <taxon>Cynodonteae</taxon>
        <taxon>Eleusininae</taxon>
        <taxon>Eleusine</taxon>
    </lineage>
</organism>
<feature type="compositionally biased region" description="Polar residues" evidence="1">
    <location>
        <begin position="233"/>
        <end position="256"/>
    </location>
</feature>
<dbReference type="PROSITE" id="PS50053">
    <property type="entry name" value="UBIQUITIN_2"/>
    <property type="match status" value="1"/>
</dbReference>
<dbReference type="InterPro" id="IPR000626">
    <property type="entry name" value="Ubiquitin-like_dom"/>
</dbReference>
<dbReference type="SUPFAM" id="SSF54236">
    <property type="entry name" value="Ubiquitin-like"/>
    <property type="match status" value="1"/>
</dbReference>
<comment type="caution">
    <text evidence="3">The sequence shown here is derived from an EMBL/GenBank/DDBJ whole genome shotgun (WGS) entry which is preliminary data.</text>
</comment>
<name>A0AAV5FER3_ELECO</name>
<dbReference type="Gene3D" id="3.10.20.90">
    <property type="entry name" value="Phosphatidylinositol 3-kinase Catalytic Subunit, Chain A, domain 1"/>
    <property type="match status" value="1"/>
</dbReference>
<dbReference type="EMBL" id="BQKI01000084">
    <property type="protein sequence ID" value="GJN33276.1"/>
    <property type="molecule type" value="Genomic_DNA"/>
</dbReference>
<dbReference type="InterPro" id="IPR052796">
    <property type="entry name" value="Nod_factor_sulfotransferase"/>
</dbReference>
<evidence type="ECO:0000313" key="4">
    <source>
        <dbReference type="Proteomes" id="UP001054889"/>
    </source>
</evidence>
<reference evidence="3" key="1">
    <citation type="journal article" date="2018" name="DNA Res.">
        <title>Multiple hybrid de novo genome assembly of finger millet, an orphan allotetraploid crop.</title>
        <authorList>
            <person name="Hatakeyama M."/>
            <person name="Aluri S."/>
            <person name="Balachadran M.T."/>
            <person name="Sivarajan S.R."/>
            <person name="Patrignani A."/>
            <person name="Gruter S."/>
            <person name="Poveda L."/>
            <person name="Shimizu-Inatsugi R."/>
            <person name="Baeten J."/>
            <person name="Francoijs K.J."/>
            <person name="Nataraja K.N."/>
            <person name="Reddy Y.A.N."/>
            <person name="Phadnis S."/>
            <person name="Ravikumar R.L."/>
            <person name="Schlapbach R."/>
            <person name="Sreeman S.M."/>
            <person name="Shimizu K.K."/>
        </authorList>
    </citation>
    <scope>NUCLEOTIDE SEQUENCE</scope>
</reference>
<dbReference type="PANTHER" id="PTHR32175:SF5">
    <property type="entry name" value="SULFOTRANSFERASE"/>
    <property type="match status" value="1"/>
</dbReference>
<proteinExistence type="predicted"/>
<dbReference type="Proteomes" id="UP001054889">
    <property type="component" value="Unassembled WGS sequence"/>
</dbReference>
<feature type="domain" description="Ubiquitin-like" evidence="2">
    <location>
        <begin position="301"/>
        <end position="364"/>
    </location>
</feature>